<dbReference type="InterPro" id="IPR010620">
    <property type="entry name" value="SBBP_repeat"/>
</dbReference>
<dbReference type="InterPro" id="IPR000601">
    <property type="entry name" value="PKD_dom"/>
</dbReference>
<comment type="caution">
    <text evidence="2">The sequence shown here is derived from an EMBL/GenBank/DDBJ whole genome shotgun (WGS) entry which is preliminary data.</text>
</comment>
<accession>A0A840TH82</accession>
<feature type="domain" description="PKD" evidence="1">
    <location>
        <begin position="153"/>
        <end position="223"/>
    </location>
</feature>
<organism evidence="2 3">
    <name type="scientific">Rhabdobacter roseus</name>
    <dbReference type="NCBI Taxonomy" id="1655419"/>
    <lineage>
        <taxon>Bacteria</taxon>
        <taxon>Pseudomonadati</taxon>
        <taxon>Bacteroidota</taxon>
        <taxon>Cytophagia</taxon>
        <taxon>Cytophagales</taxon>
        <taxon>Cytophagaceae</taxon>
        <taxon>Rhabdobacter</taxon>
    </lineage>
</organism>
<dbReference type="Pfam" id="PF06739">
    <property type="entry name" value="SBBP"/>
    <property type="match status" value="1"/>
</dbReference>
<dbReference type="InterPro" id="IPR052918">
    <property type="entry name" value="Motility_Chemotaxis_Reg"/>
</dbReference>
<protein>
    <recommendedName>
        <fullName evidence="1">PKD domain-containing protein</fullName>
    </recommendedName>
</protein>
<dbReference type="AlphaFoldDB" id="A0A840TH82"/>
<sequence>MKQPLPSKFIPSFSRLLLFSLAGLMLSCAWIEPDLKSLKTCALPTSVTTASVSQSTYTYVLVTSASADVKSVVWKVQQGSTVITQAERSDTTAFIHTFITSGTYTINAEIETVCGEKITRTLTTTTSIKTCILPSAIAPTAISSSTYRYALVTATPADVKTVTWKVTNGGTTLTQTQRTDTSAFTYSYAAAGTFTVTADIESVCGEKITRSVNTTVEPGISTTANFAAWKMGGSGNDIGRSVAVDAASNAYVVGTYGASFTFGTTTMSVAGSNDIFIAKYNSKGEGVWIQRITGNTTDEVKDVVIDDNGDIYVTGEVSPNAGYYNSPDDVRNGNVIRRTVNGNSDVFLAKYTRDGRLVWFRTYGGGSSEIGTSIALHATGIYLTGIFGAPSTVFGSITLPGLGTDGKYDMFLTKLSASGDVLWAVSSGGFESDFASSIVVDTDGNVYMSGSFESAGSFRSASGAVAQHSSNVTPDIFIAKYNSFGNLVAFHRGNSGTFVYGNSLAIHNGALYATGIIGGNRYGSLTVDYRGGGNDIFLAKYNLNTLNVEWVRTAGGPGFDAGNKLVFDNAGNIYLAGLLSDNCQFGTTVLRSAGDTDAFLAQYDTNGNFRFAKAVGSSSADGYNALAVNGAGSLIFMVGFFNGTINLGSSSLSTSGGMDVLITRYPD</sequence>
<dbReference type="PROSITE" id="PS50093">
    <property type="entry name" value="PKD"/>
    <property type="match status" value="1"/>
</dbReference>
<dbReference type="PANTHER" id="PTHR35580">
    <property type="entry name" value="CELL SURFACE GLYCOPROTEIN (S-LAYER PROTEIN)-LIKE PROTEIN"/>
    <property type="match status" value="1"/>
</dbReference>
<dbReference type="EMBL" id="JACHGF010000001">
    <property type="protein sequence ID" value="MBB5282611.1"/>
    <property type="molecule type" value="Genomic_DNA"/>
</dbReference>
<dbReference type="RefSeq" id="WP_184171028.1">
    <property type="nucleotide sequence ID" value="NZ_JACHGF010000001.1"/>
</dbReference>
<proteinExistence type="predicted"/>
<evidence type="ECO:0000259" key="1">
    <source>
        <dbReference type="PROSITE" id="PS50093"/>
    </source>
</evidence>
<evidence type="ECO:0000313" key="3">
    <source>
        <dbReference type="Proteomes" id="UP000557307"/>
    </source>
</evidence>
<keyword evidence="3" id="KW-1185">Reference proteome</keyword>
<name>A0A840TH82_9BACT</name>
<gene>
    <name evidence="2" type="ORF">HNQ92_000732</name>
</gene>
<dbReference type="Proteomes" id="UP000557307">
    <property type="component" value="Unassembled WGS sequence"/>
</dbReference>
<evidence type="ECO:0000313" key="2">
    <source>
        <dbReference type="EMBL" id="MBB5282611.1"/>
    </source>
</evidence>
<dbReference type="PANTHER" id="PTHR35580:SF1">
    <property type="entry name" value="PHYTASE-LIKE DOMAIN-CONTAINING PROTEIN"/>
    <property type="match status" value="1"/>
</dbReference>
<dbReference type="SUPFAM" id="SSF101898">
    <property type="entry name" value="NHL repeat"/>
    <property type="match status" value="2"/>
</dbReference>
<dbReference type="PROSITE" id="PS51257">
    <property type="entry name" value="PROKAR_LIPOPROTEIN"/>
    <property type="match status" value="1"/>
</dbReference>
<reference evidence="2 3" key="1">
    <citation type="submission" date="2020-08" db="EMBL/GenBank/DDBJ databases">
        <title>Genomic Encyclopedia of Type Strains, Phase IV (KMG-IV): sequencing the most valuable type-strain genomes for metagenomic binning, comparative biology and taxonomic classification.</title>
        <authorList>
            <person name="Goeker M."/>
        </authorList>
    </citation>
    <scope>NUCLEOTIDE SEQUENCE [LARGE SCALE GENOMIC DNA]</scope>
    <source>
        <strain evidence="2 3">DSM 105074</strain>
    </source>
</reference>